<evidence type="ECO:0000256" key="3">
    <source>
        <dbReference type="ARBA" id="ARBA00038471"/>
    </source>
</evidence>
<dbReference type="RefSeq" id="XP_010414129.1">
    <property type="nucleotide sequence ID" value="XM_010415827.1"/>
</dbReference>
<dbReference type="PANTHER" id="PTHR36710:SF18">
    <property type="entry name" value="PECTINESTERASE INHIBITOR 5-RELATED"/>
    <property type="match status" value="1"/>
</dbReference>
<gene>
    <name evidence="7" type="primary">LOC104700323</name>
</gene>
<dbReference type="PANTHER" id="PTHR36710">
    <property type="entry name" value="PECTINESTERASE INHIBITOR-LIKE"/>
    <property type="match status" value="1"/>
</dbReference>
<dbReference type="InterPro" id="IPR034086">
    <property type="entry name" value="PMEI_plant"/>
</dbReference>
<feature type="signal peptide" evidence="4">
    <location>
        <begin position="1"/>
        <end position="25"/>
    </location>
</feature>
<dbReference type="Proteomes" id="UP000694864">
    <property type="component" value="Chromosome 7"/>
</dbReference>
<evidence type="ECO:0000259" key="5">
    <source>
        <dbReference type="SMART" id="SM00856"/>
    </source>
</evidence>
<evidence type="ECO:0000313" key="6">
    <source>
        <dbReference type="Proteomes" id="UP000694864"/>
    </source>
</evidence>
<feature type="domain" description="Pectinesterase inhibitor" evidence="5">
    <location>
        <begin position="26"/>
        <end position="179"/>
    </location>
</feature>
<dbReference type="NCBIfam" id="TIGR01614">
    <property type="entry name" value="PME_inhib"/>
    <property type="match status" value="1"/>
</dbReference>
<protein>
    <submittedName>
        <fullName evidence="7">Uncharacterized protein LOC104700323</fullName>
    </submittedName>
</protein>
<dbReference type="InterPro" id="IPR006501">
    <property type="entry name" value="Pectinesterase_inhib_dom"/>
</dbReference>
<dbReference type="InterPro" id="IPR035513">
    <property type="entry name" value="Invertase/methylesterase_inhib"/>
</dbReference>
<dbReference type="CDD" id="cd15797">
    <property type="entry name" value="PMEI"/>
    <property type="match status" value="1"/>
</dbReference>
<evidence type="ECO:0000256" key="4">
    <source>
        <dbReference type="SAM" id="SignalP"/>
    </source>
</evidence>
<evidence type="ECO:0000256" key="1">
    <source>
        <dbReference type="ARBA" id="ARBA00022729"/>
    </source>
</evidence>
<dbReference type="Gene3D" id="1.20.140.40">
    <property type="entry name" value="Invertase/pectin methylesterase inhibitor family protein"/>
    <property type="match status" value="1"/>
</dbReference>
<proteinExistence type="inferred from homology"/>
<keyword evidence="6" id="KW-1185">Reference proteome</keyword>
<accession>A0ABM0SP87</accession>
<comment type="similarity">
    <text evidence="3">Belongs to the PMEI family.</text>
</comment>
<sequence>MLKQHNNFRSLLLVLVLFAFSKSNAMPIKDVHNFCKETFEEDLCLKHIGSDQQRIVAARDYSDVFLIAAAELQIQVNNAITHINNVRRTYVDPLGKERIAVCEKKYEIAADSFHKAWEVGQKKSKALADRVELSNRMKAGYEAVSECEGEWSKHGPKKESPLLFYYLNVIKLCQITHVIIGKTYNIGV</sequence>
<evidence type="ECO:0000256" key="2">
    <source>
        <dbReference type="ARBA" id="ARBA00023157"/>
    </source>
</evidence>
<name>A0ABM0SP87_CAMSA</name>
<evidence type="ECO:0000313" key="7">
    <source>
        <dbReference type="RefSeq" id="XP_010414129.1"/>
    </source>
</evidence>
<dbReference type="GeneID" id="104700323"/>
<feature type="chain" id="PRO_5047279489" evidence="4">
    <location>
        <begin position="26"/>
        <end position="188"/>
    </location>
</feature>
<keyword evidence="1 4" id="KW-0732">Signal</keyword>
<dbReference type="Pfam" id="PF04043">
    <property type="entry name" value="PMEI"/>
    <property type="match status" value="1"/>
</dbReference>
<organism evidence="6 7">
    <name type="scientific">Camelina sativa</name>
    <name type="common">False flax</name>
    <name type="synonym">Myagrum sativum</name>
    <dbReference type="NCBI Taxonomy" id="90675"/>
    <lineage>
        <taxon>Eukaryota</taxon>
        <taxon>Viridiplantae</taxon>
        <taxon>Streptophyta</taxon>
        <taxon>Embryophyta</taxon>
        <taxon>Tracheophyta</taxon>
        <taxon>Spermatophyta</taxon>
        <taxon>Magnoliopsida</taxon>
        <taxon>eudicotyledons</taxon>
        <taxon>Gunneridae</taxon>
        <taxon>Pentapetalae</taxon>
        <taxon>rosids</taxon>
        <taxon>malvids</taxon>
        <taxon>Brassicales</taxon>
        <taxon>Brassicaceae</taxon>
        <taxon>Camelineae</taxon>
        <taxon>Camelina</taxon>
    </lineage>
</organism>
<dbReference type="InterPro" id="IPR052421">
    <property type="entry name" value="PCW_Enzyme_Inhibitor"/>
</dbReference>
<dbReference type="SUPFAM" id="SSF101148">
    <property type="entry name" value="Plant invertase/pectin methylesterase inhibitor"/>
    <property type="match status" value="1"/>
</dbReference>
<keyword evidence="2" id="KW-1015">Disulfide bond</keyword>
<reference evidence="6" key="1">
    <citation type="journal article" date="2014" name="Nat. Commun.">
        <title>The emerging biofuel crop Camelina sativa retains a highly undifferentiated hexaploid genome structure.</title>
        <authorList>
            <person name="Kagale S."/>
            <person name="Koh C."/>
            <person name="Nixon J."/>
            <person name="Bollina V."/>
            <person name="Clarke W.E."/>
            <person name="Tuteja R."/>
            <person name="Spillane C."/>
            <person name="Robinson S.J."/>
            <person name="Links M.G."/>
            <person name="Clarke C."/>
            <person name="Higgins E.E."/>
            <person name="Huebert T."/>
            <person name="Sharpe A.G."/>
            <person name="Parkin I.A."/>
        </authorList>
    </citation>
    <scope>NUCLEOTIDE SEQUENCE [LARGE SCALE GENOMIC DNA]</scope>
    <source>
        <strain evidence="6">cv. DH55</strain>
    </source>
</reference>
<reference evidence="7" key="2">
    <citation type="submission" date="2025-08" db="UniProtKB">
        <authorList>
            <consortium name="RefSeq"/>
        </authorList>
    </citation>
    <scope>IDENTIFICATION</scope>
    <source>
        <tissue evidence="7">Leaf</tissue>
    </source>
</reference>
<dbReference type="SMART" id="SM00856">
    <property type="entry name" value="PMEI"/>
    <property type="match status" value="1"/>
</dbReference>